<dbReference type="GO" id="GO:0005524">
    <property type="term" value="F:ATP binding"/>
    <property type="evidence" value="ECO:0007669"/>
    <property type="project" value="UniProtKB-ARBA"/>
</dbReference>
<reference evidence="1 2" key="1">
    <citation type="submission" date="2020-08" db="EMBL/GenBank/DDBJ databases">
        <title>Genomic Encyclopedia of Type Strains, Phase IV (KMG-IV): sequencing the most valuable type-strain genomes for metagenomic binning, comparative biology and taxonomic classification.</title>
        <authorList>
            <person name="Goeker M."/>
        </authorList>
    </citation>
    <scope>NUCLEOTIDE SEQUENCE [LARGE SCALE GENOMIC DNA]</scope>
    <source>
        <strain evidence="1 2">DSM 22368</strain>
    </source>
</reference>
<keyword evidence="1" id="KW-0418">Kinase</keyword>
<dbReference type="Proteomes" id="UP000528457">
    <property type="component" value="Unassembled WGS sequence"/>
</dbReference>
<evidence type="ECO:0000313" key="2">
    <source>
        <dbReference type="Proteomes" id="UP000528457"/>
    </source>
</evidence>
<dbReference type="InParanoid" id="A0A7X0JXL2"/>
<dbReference type="PIRSF" id="PIRSF016907">
    <property type="entry name" value="Kin_ATP-NAD"/>
    <property type="match status" value="1"/>
</dbReference>
<comment type="caution">
    <text evidence="1">The sequence shown here is derived from an EMBL/GenBank/DDBJ whole genome shotgun (WGS) entry which is preliminary data.</text>
</comment>
<name>A0A7X0JXL2_9GAMM</name>
<dbReference type="InterPro" id="IPR017438">
    <property type="entry name" value="ATP-NAD_kinase_N"/>
</dbReference>
<dbReference type="Gene3D" id="3.40.50.10330">
    <property type="entry name" value="Probable inorganic polyphosphate/atp-NAD kinase, domain 1"/>
    <property type="match status" value="1"/>
</dbReference>
<dbReference type="GO" id="GO:0006741">
    <property type="term" value="P:NADP+ biosynthetic process"/>
    <property type="evidence" value="ECO:0007669"/>
    <property type="project" value="InterPro"/>
</dbReference>
<accession>A0A7X0JXL2</accession>
<dbReference type="InterPro" id="IPR011386">
    <property type="entry name" value="Put_ATP-NAD_kin"/>
</dbReference>
<evidence type="ECO:0000313" key="1">
    <source>
        <dbReference type="EMBL" id="MBB6523286.1"/>
    </source>
</evidence>
<dbReference type="RefSeq" id="WP_166848289.1">
    <property type="nucleotide sequence ID" value="NZ_JAAONY010000003.1"/>
</dbReference>
<dbReference type="PANTHER" id="PTHR40697">
    <property type="entry name" value="ACETOIN CATABOLISM PROTEIN X"/>
    <property type="match status" value="1"/>
</dbReference>
<dbReference type="SUPFAM" id="SSF111331">
    <property type="entry name" value="NAD kinase/diacylglycerol kinase-like"/>
    <property type="match status" value="1"/>
</dbReference>
<dbReference type="EMBL" id="JACHHT010000003">
    <property type="protein sequence ID" value="MBB6523286.1"/>
    <property type="molecule type" value="Genomic_DNA"/>
</dbReference>
<sequence>MTHSCQVSNSRFRLAFLLNPYAGLGGPEGLKGSDDISDDLRTQSSRSMARAKRALTPLLKQQERLSISAAPGVMGADMLIEMGFREVNVVGRLPGEAFTTAQDSERLAHELAESGIDLLLFVGGDGTARNIVNGLSGQYSEQVCLGIPAGVKMHSAVFAINPESAAEVLQLLLKNGLVDLRQQEVRDIDETLFRQGQVRSKYYGELWVPEVGHFVQQTKNSGREVEELVLADIAADIVERLDDERYYLIGPGSTPKAILDELNLEGTLLGFDVLHQGELIARDVNASYLETFLTEHKDLCTAIITAIGGQGHLLGRGNQQLSPNVLRLLGQENLWVVATKTKITELEQRPLLVDSNDAELDRALSGHVPVTTGYRDTIYYPISCGL</sequence>
<dbReference type="InterPro" id="IPR002504">
    <property type="entry name" value="NADK"/>
</dbReference>
<keyword evidence="2" id="KW-1185">Reference proteome</keyword>
<dbReference type="InterPro" id="IPR039065">
    <property type="entry name" value="AcoX-like"/>
</dbReference>
<dbReference type="PANTHER" id="PTHR40697:SF2">
    <property type="entry name" value="ATP-NAD KINASE-RELATED"/>
    <property type="match status" value="1"/>
</dbReference>
<protein>
    <submittedName>
        <fullName evidence="1">Putative polyphosphate/ATP-dependent NAD kinase</fullName>
    </submittedName>
</protein>
<dbReference type="Pfam" id="PF20143">
    <property type="entry name" value="NAD_kinase_C"/>
    <property type="match status" value="1"/>
</dbReference>
<gene>
    <name evidence="1" type="ORF">HNR48_003588</name>
</gene>
<organism evidence="1 2">
    <name type="scientific">Pseudoteredinibacter isoporae</name>
    <dbReference type="NCBI Taxonomy" id="570281"/>
    <lineage>
        <taxon>Bacteria</taxon>
        <taxon>Pseudomonadati</taxon>
        <taxon>Pseudomonadota</taxon>
        <taxon>Gammaproteobacteria</taxon>
        <taxon>Cellvibrionales</taxon>
        <taxon>Cellvibrionaceae</taxon>
        <taxon>Pseudoteredinibacter</taxon>
    </lineage>
</organism>
<dbReference type="Pfam" id="PF01513">
    <property type="entry name" value="NAD_kinase"/>
    <property type="match status" value="1"/>
</dbReference>
<dbReference type="GO" id="GO:0003951">
    <property type="term" value="F:NAD+ kinase activity"/>
    <property type="evidence" value="ECO:0007669"/>
    <property type="project" value="InterPro"/>
</dbReference>
<proteinExistence type="predicted"/>
<dbReference type="AlphaFoldDB" id="A0A7X0JXL2"/>
<dbReference type="InterPro" id="IPR016064">
    <property type="entry name" value="NAD/diacylglycerol_kinase_sf"/>
</dbReference>
<dbReference type="GO" id="GO:0051287">
    <property type="term" value="F:NAD binding"/>
    <property type="evidence" value="ECO:0007669"/>
    <property type="project" value="UniProtKB-ARBA"/>
</dbReference>
<keyword evidence="1" id="KW-0808">Transferase</keyword>